<feature type="chain" id="PRO_5034120306" evidence="3">
    <location>
        <begin position="33"/>
        <end position="358"/>
    </location>
</feature>
<evidence type="ECO:0000259" key="4">
    <source>
        <dbReference type="Pfam" id="PF25954"/>
    </source>
</evidence>
<dbReference type="InterPro" id="IPR058627">
    <property type="entry name" value="MdtA-like_C"/>
</dbReference>
<dbReference type="SUPFAM" id="SSF111369">
    <property type="entry name" value="HlyD-like secretion proteins"/>
    <property type="match status" value="1"/>
</dbReference>
<dbReference type="GO" id="GO:0015562">
    <property type="term" value="F:efflux transmembrane transporter activity"/>
    <property type="evidence" value="ECO:0007669"/>
    <property type="project" value="TreeGrafter"/>
</dbReference>
<feature type="domain" description="Multidrug resistance protein MdtA-like C-terminal permuted SH3" evidence="5">
    <location>
        <begin position="287"/>
        <end position="343"/>
    </location>
</feature>
<dbReference type="Gene3D" id="1.10.287.470">
    <property type="entry name" value="Helix hairpin bin"/>
    <property type="match status" value="1"/>
</dbReference>
<dbReference type="GO" id="GO:1990281">
    <property type="term" value="C:efflux pump complex"/>
    <property type="evidence" value="ECO:0007669"/>
    <property type="project" value="TreeGrafter"/>
</dbReference>
<dbReference type="InterPro" id="IPR006143">
    <property type="entry name" value="RND_pump_MFP"/>
</dbReference>
<organism evidence="7 8">
    <name type="scientific">Horticoccus luteus</name>
    <dbReference type="NCBI Taxonomy" id="2862869"/>
    <lineage>
        <taxon>Bacteria</taxon>
        <taxon>Pseudomonadati</taxon>
        <taxon>Verrucomicrobiota</taxon>
        <taxon>Opitutia</taxon>
        <taxon>Opitutales</taxon>
        <taxon>Opitutaceae</taxon>
        <taxon>Horticoccus</taxon>
    </lineage>
</organism>
<dbReference type="AlphaFoldDB" id="A0A8F9TV31"/>
<dbReference type="PANTHER" id="PTHR30469:SF15">
    <property type="entry name" value="HLYD FAMILY OF SECRETION PROTEINS"/>
    <property type="match status" value="1"/>
</dbReference>
<dbReference type="Pfam" id="PF25967">
    <property type="entry name" value="RND-MFP_C"/>
    <property type="match status" value="1"/>
</dbReference>
<accession>A0A8F9TV31</accession>
<evidence type="ECO:0000256" key="3">
    <source>
        <dbReference type="SAM" id="SignalP"/>
    </source>
</evidence>
<evidence type="ECO:0000256" key="1">
    <source>
        <dbReference type="ARBA" id="ARBA00009477"/>
    </source>
</evidence>
<feature type="domain" description="CzcB-like barrel-sandwich hybrid" evidence="6">
    <location>
        <begin position="79"/>
        <end position="192"/>
    </location>
</feature>
<dbReference type="NCBIfam" id="TIGR01730">
    <property type="entry name" value="RND_mfp"/>
    <property type="match status" value="1"/>
</dbReference>
<name>A0A8F9TV31_9BACT</name>
<feature type="coiled-coil region" evidence="2">
    <location>
        <begin position="111"/>
        <end position="169"/>
    </location>
</feature>
<feature type="domain" description="CusB-like beta-barrel" evidence="4">
    <location>
        <begin position="211"/>
        <end position="281"/>
    </location>
</feature>
<feature type="signal peptide" evidence="3">
    <location>
        <begin position="1"/>
        <end position="32"/>
    </location>
</feature>
<gene>
    <name evidence="7" type="ORF">K0B96_13555</name>
</gene>
<evidence type="ECO:0000313" key="8">
    <source>
        <dbReference type="Proteomes" id="UP000825051"/>
    </source>
</evidence>
<dbReference type="EMBL" id="CP080507">
    <property type="protein sequence ID" value="QYM78318.1"/>
    <property type="molecule type" value="Genomic_DNA"/>
</dbReference>
<dbReference type="KEGG" id="ole:K0B96_13555"/>
<dbReference type="Pfam" id="PF25954">
    <property type="entry name" value="Beta-barrel_RND_2"/>
    <property type="match status" value="1"/>
</dbReference>
<evidence type="ECO:0000313" key="7">
    <source>
        <dbReference type="EMBL" id="QYM78318.1"/>
    </source>
</evidence>
<comment type="similarity">
    <text evidence="1">Belongs to the membrane fusion protein (MFP) (TC 8.A.1) family.</text>
</comment>
<dbReference type="Pfam" id="PF25973">
    <property type="entry name" value="BSH_CzcB"/>
    <property type="match status" value="1"/>
</dbReference>
<keyword evidence="3" id="KW-0732">Signal</keyword>
<dbReference type="Gene3D" id="2.40.420.20">
    <property type="match status" value="1"/>
</dbReference>
<proteinExistence type="inferred from homology"/>
<dbReference type="InterPro" id="IPR058792">
    <property type="entry name" value="Beta-barrel_RND_2"/>
</dbReference>
<dbReference type="PANTHER" id="PTHR30469">
    <property type="entry name" value="MULTIDRUG RESISTANCE PROTEIN MDTA"/>
    <property type="match status" value="1"/>
</dbReference>
<sequence>MTSSPLSVPPAARRRFVAVRPLSALAVALVLAGCSRPAPSTGAAAQAGPPVPVRVATVHVEELPVVTEVTGTVRPVQRAQIAAKVMGAIDEMPVTLGQAVHTGDLLVKVSAAEISARVAQAQSQLNAARRDLDRERDLLGHGASTADTVKNLEDRFASAQAMLHEAETMLGYATVRAPFAGVIARKFAQAGDFASPGLPLLELEGAGDFQVEAGVPDSLAAALTLGAPLTVTIPARGLAFTGSLAELSSAADAGARTVLAKISVPARDLVRSGEFARVRLPGAPARALLVPLAALVHTGQLERIFVADASGHATLRLVKTGATHADRIEILSGLDDGERVILSPSPALREGQALEVQR</sequence>
<evidence type="ECO:0000259" key="6">
    <source>
        <dbReference type="Pfam" id="PF25973"/>
    </source>
</evidence>
<protein>
    <submittedName>
        <fullName evidence="7">Efflux RND transporter periplasmic adaptor subunit</fullName>
    </submittedName>
</protein>
<dbReference type="Gene3D" id="2.40.30.170">
    <property type="match status" value="1"/>
</dbReference>
<dbReference type="RefSeq" id="WP_220161422.1">
    <property type="nucleotide sequence ID" value="NZ_CP080507.1"/>
</dbReference>
<evidence type="ECO:0000256" key="2">
    <source>
        <dbReference type="SAM" id="Coils"/>
    </source>
</evidence>
<reference evidence="7" key="1">
    <citation type="submission" date="2021-08" db="EMBL/GenBank/DDBJ databases">
        <title>Genome of a novel bacterium of the phylum Verrucomicrobia, Oleiharenicola sp. KSB-15.</title>
        <authorList>
            <person name="Chung J.-H."/>
            <person name="Ahn J.-H."/>
            <person name="Yoon Y."/>
            <person name="Kim D.-Y."/>
            <person name="An S.-H."/>
            <person name="Park I."/>
            <person name="Yeon J."/>
        </authorList>
    </citation>
    <scope>NUCLEOTIDE SEQUENCE</scope>
    <source>
        <strain evidence="7">KSB-15</strain>
    </source>
</reference>
<dbReference type="Proteomes" id="UP000825051">
    <property type="component" value="Chromosome"/>
</dbReference>
<dbReference type="Gene3D" id="2.40.50.100">
    <property type="match status" value="1"/>
</dbReference>
<keyword evidence="8" id="KW-1185">Reference proteome</keyword>
<evidence type="ECO:0000259" key="5">
    <source>
        <dbReference type="Pfam" id="PF25967"/>
    </source>
</evidence>
<keyword evidence="2" id="KW-0175">Coiled coil</keyword>
<dbReference type="InterPro" id="IPR058647">
    <property type="entry name" value="BSH_CzcB-like"/>
</dbReference>